<dbReference type="Proteomes" id="UP000092634">
    <property type="component" value="Unassembled WGS sequence"/>
</dbReference>
<feature type="transmembrane region" description="Helical" evidence="1">
    <location>
        <begin position="166"/>
        <end position="186"/>
    </location>
</feature>
<gene>
    <name evidence="2" type="ORF">BA896_020840</name>
</gene>
<organism evidence="2 3">
    <name type="scientific">Janthinobacterium lividum</name>
    <dbReference type="NCBI Taxonomy" id="29581"/>
    <lineage>
        <taxon>Bacteria</taxon>
        <taxon>Pseudomonadati</taxon>
        <taxon>Pseudomonadota</taxon>
        <taxon>Betaproteobacteria</taxon>
        <taxon>Burkholderiales</taxon>
        <taxon>Oxalobacteraceae</taxon>
        <taxon>Janthinobacterium</taxon>
    </lineage>
</organism>
<evidence type="ECO:0000256" key="1">
    <source>
        <dbReference type="SAM" id="Phobius"/>
    </source>
</evidence>
<feature type="transmembrane region" description="Helical" evidence="1">
    <location>
        <begin position="223"/>
        <end position="239"/>
    </location>
</feature>
<feature type="transmembrane region" description="Helical" evidence="1">
    <location>
        <begin position="100"/>
        <end position="120"/>
    </location>
</feature>
<evidence type="ECO:0000313" key="3">
    <source>
        <dbReference type="Proteomes" id="UP000092634"/>
    </source>
</evidence>
<name>A0A1E8PKZ2_9BURK</name>
<reference evidence="2 3" key="1">
    <citation type="submission" date="2016-10" db="EMBL/GenBank/DDBJ databases">
        <title>Updated version of Genome Assembly of Janthinobacterium lividum ERGS5:01.</title>
        <authorList>
            <person name="Kumar R."/>
            <person name="Acharya V."/>
            <person name="Singh D."/>
        </authorList>
    </citation>
    <scope>NUCLEOTIDE SEQUENCE [LARGE SCALE GENOMIC DNA]</scope>
    <source>
        <strain evidence="2 3">ERGS5:01</strain>
    </source>
</reference>
<feature type="transmembrane region" description="Helical" evidence="1">
    <location>
        <begin position="198"/>
        <end position="216"/>
    </location>
</feature>
<proteinExistence type="predicted"/>
<dbReference type="EMBL" id="MAQB02000012">
    <property type="protein sequence ID" value="OFJ46517.1"/>
    <property type="molecule type" value="Genomic_DNA"/>
</dbReference>
<evidence type="ECO:0008006" key="4">
    <source>
        <dbReference type="Google" id="ProtNLM"/>
    </source>
</evidence>
<feature type="transmembrane region" description="Helical" evidence="1">
    <location>
        <begin position="335"/>
        <end position="363"/>
    </location>
</feature>
<evidence type="ECO:0000313" key="2">
    <source>
        <dbReference type="EMBL" id="OFJ46517.1"/>
    </source>
</evidence>
<protein>
    <recommendedName>
        <fullName evidence="4">Zn-dependent proteases</fullName>
    </recommendedName>
</protein>
<accession>A0A1E8PKZ2</accession>
<feature type="transmembrane region" description="Helical" evidence="1">
    <location>
        <begin position="287"/>
        <end position="306"/>
    </location>
</feature>
<sequence length="394" mass="42997">MLALEDSYFLVSGKTRALVVALLYQPADSAQLANYFEAESGHRVPAEQLIELAQSLPPALFAGAPAATRELPFLFSLTLLPARAATRVTGFLTWLFAPRLAIALMLAFAVLHIAVLPAAMRTAHGAWTAGQSAEMLALFMLSGLIHELGHTSACRYFKCRHGAIGVGLYFIFPAWYADVTAAWMLPAKQRAVVDLGGVYFQSIFLIAVDAFALLTGDPMALKLVWLITFTMLFTLNPVFKFDGYWLLSDLSGLHNLHKQVRQSTASMIAMLMRKRALAGPSVRSSVLYAYSVLSIGYFVYFGLFLARELGLLATTLLPKLSAAAQALRPVSIDHVWQLVVAAGAFCALLFWPIMILLGSFFFLDKLRRALSEIVASVQTARATVACATPSLEKI</sequence>
<keyword evidence="1" id="KW-0472">Membrane</keyword>
<keyword evidence="1" id="KW-0812">Transmembrane</keyword>
<comment type="caution">
    <text evidence="2">The sequence shown here is derived from an EMBL/GenBank/DDBJ whole genome shotgun (WGS) entry which is preliminary data.</text>
</comment>
<keyword evidence="1" id="KW-1133">Transmembrane helix</keyword>
<dbReference type="AlphaFoldDB" id="A0A1E8PKZ2"/>